<evidence type="ECO:0000256" key="2">
    <source>
        <dbReference type="RuleBase" id="RU003860"/>
    </source>
</evidence>
<evidence type="ECO:0000256" key="1">
    <source>
        <dbReference type="ARBA" id="ARBA00005578"/>
    </source>
</evidence>
<dbReference type="PANTHER" id="PTHR46229">
    <property type="entry name" value="BOLA TRANSCRIPTION REGULATOR"/>
    <property type="match status" value="1"/>
</dbReference>
<proteinExistence type="inferred from homology"/>
<dbReference type="InterPro" id="IPR002634">
    <property type="entry name" value="BolA"/>
</dbReference>
<dbReference type="EMBL" id="OE000471">
    <property type="protein sequence ID" value="CAD7453947.1"/>
    <property type="molecule type" value="Genomic_DNA"/>
</dbReference>
<organism evidence="4">
    <name type="scientific">Timema tahoe</name>
    <dbReference type="NCBI Taxonomy" id="61484"/>
    <lineage>
        <taxon>Eukaryota</taxon>
        <taxon>Metazoa</taxon>
        <taxon>Ecdysozoa</taxon>
        <taxon>Arthropoda</taxon>
        <taxon>Hexapoda</taxon>
        <taxon>Insecta</taxon>
        <taxon>Pterygota</taxon>
        <taxon>Neoptera</taxon>
        <taxon>Polyneoptera</taxon>
        <taxon>Phasmatodea</taxon>
        <taxon>Timematodea</taxon>
        <taxon>Timematoidea</taxon>
        <taxon>Timematidae</taxon>
        <taxon>Timema</taxon>
    </lineage>
</organism>
<dbReference type="SUPFAM" id="SSF82657">
    <property type="entry name" value="BolA-like"/>
    <property type="match status" value="1"/>
</dbReference>
<gene>
    <name evidence="4" type="ORF">TTEB3V08_LOCUS2064</name>
</gene>
<evidence type="ECO:0008006" key="5">
    <source>
        <dbReference type="Google" id="ProtNLM"/>
    </source>
</evidence>
<name>A0A7R9ID21_9NEOP</name>
<comment type="similarity">
    <text evidence="1 2">Belongs to the BolA/IbaG family.</text>
</comment>
<evidence type="ECO:0000313" key="4">
    <source>
        <dbReference type="EMBL" id="CAD7453947.1"/>
    </source>
</evidence>
<reference evidence="4" key="1">
    <citation type="submission" date="2020-11" db="EMBL/GenBank/DDBJ databases">
        <authorList>
            <person name="Tran Van P."/>
        </authorList>
    </citation>
    <scope>NUCLEOTIDE SEQUENCE</scope>
</reference>
<sequence length="194" mass="21767">MGVSRDLVVLMSAVIIGAVLVRKLDTRGAPSVDKRITEMSTVSESVAHDVSKPVESIIRHKLTSCLSPVHLEVINESYMHNAPKGSESHFKVVVVSEKFESLPLIKRHRLVNEALQQELQTSIHALSISVMIDGRFQVVFKANRARDKLIMGRIYFSTALDADGRMTFRMDLKVIGCSEVDWIELAQDRDSWHA</sequence>
<dbReference type="Pfam" id="PF01722">
    <property type="entry name" value="BolA"/>
    <property type="match status" value="1"/>
</dbReference>
<dbReference type="InterPro" id="IPR036065">
    <property type="entry name" value="BolA-like_sf"/>
</dbReference>
<accession>A0A7R9ID21</accession>
<evidence type="ECO:0000256" key="3">
    <source>
        <dbReference type="SAM" id="SignalP"/>
    </source>
</evidence>
<dbReference type="AlphaFoldDB" id="A0A7R9ID21"/>
<feature type="chain" id="PRO_5030749876" description="BolA-like protein" evidence="3">
    <location>
        <begin position="22"/>
        <end position="194"/>
    </location>
</feature>
<dbReference type="InterPro" id="IPR050961">
    <property type="entry name" value="BolA/IbaG_stress_morph_reg"/>
</dbReference>
<dbReference type="GO" id="GO:0005739">
    <property type="term" value="C:mitochondrion"/>
    <property type="evidence" value="ECO:0007669"/>
    <property type="project" value="TreeGrafter"/>
</dbReference>
<dbReference type="Gene3D" id="3.30.300.90">
    <property type="entry name" value="BolA-like"/>
    <property type="match status" value="1"/>
</dbReference>
<protein>
    <recommendedName>
        <fullName evidence="5">BolA-like protein</fullName>
    </recommendedName>
</protein>
<keyword evidence="3" id="KW-0732">Signal</keyword>
<feature type="signal peptide" evidence="3">
    <location>
        <begin position="1"/>
        <end position="21"/>
    </location>
</feature>
<dbReference type="PANTHER" id="PTHR46229:SF2">
    <property type="entry name" value="BOLA-LIKE PROTEIN 1"/>
    <property type="match status" value="1"/>
</dbReference>